<reference evidence="2" key="1">
    <citation type="submission" date="2021-02" db="EMBL/GenBank/DDBJ databases">
        <authorList>
            <person name="Nowell W R."/>
        </authorList>
    </citation>
    <scope>NUCLEOTIDE SEQUENCE</scope>
</reference>
<evidence type="ECO:0000313" key="1">
    <source>
        <dbReference type="EMBL" id="CAF0947239.1"/>
    </source>
</evidence>
<dbReference type="InterPro" id="IPR029063">
    <property type="entry name" value="SAM-dependent_MTases_sf"/>
</dbReference>
<evidence type="ECO:0000313" key="3">
    <source>
        <dbReference type="Proteomes" id="UP000663832"/>
    </source>
</evidence>
<dbReference type="Proteomes" id="UP000663832">
    <property type="component" value="Unassembled WGS sequence"/>
</dbReference>
<dbReference type="AlphaFoldDB" id="A0A814VHP1"/>
<dbReference type="EMBL" id="CAJNOI010000218">
    <property type="protein sequence ID" value="CAF1190918.1"/>
    <property type="molecule type" value="Genomic_DNA"/>
</dbReference>
<evidence type="ECO:0000313" key="2">
    <source>
        <dbReference type="EMBL" id="CAF1190918.1"/>
    </source>
</evidence>
<dbReference type="SUPFAM" id="SSF53335">
    <property type="entry name" value="S-adenosyl-L-methionine-dependent methyltransferases"/>
    <property type="match status" value="1"/>
</dbReference>
<dbReference type="EMBL" id="CAJNOM010000059">
    <property type="protein sequence ID" value="CAF0947239.1"/>
    <property type="molecule type" value="Genomic_DNA"/>
</dbReference>
<keyword evidence="3" id="KW-1185">Reference proteome</keyword>
<comment type="caution">
    <text evidence="2">The sequence shown here is derived from an EMBL/GenBank/DDBJ whole genome shotgun (WGS) entry which is preliminary data.</text>
</comment>
<name>A0A814VHP1_9BILA</name>
<organism evidence="2 4">
    <name type="scientific">Adineta steineri</name>
    <dbReference type="NCBI Taxonomy" id="433720"/>
    <lineage>
        <taxon>Eukaryota</taxon>
        <taxon>Metazoa</taxon>
        <taxon>Spiralia</taxon>
        <taxon>Gnathifera</taxon>
        <taxon>Rotifera</taxon>
        <taxon>Eurotatoria</taxon>
        <taxon>Bdelloidea</taxon>
        <taxon>Adinetida</taxon>
        <taxon>Adinetidae</taxon>
        <taxon>Adineta</taxon>
    </lineage>
</organism>
<accession>A0A814VHP1</accession>
<dbReference type="OrthoDB" id="10041575at2759"/>
<proteinExistence type="predicted"/>
<sequence>MPANAYNTCIKSKTLLNYVSTNICLHEKNADIWVSDEFHKNNSVWEEEHIEQMLRYLLRYPHLDFIDIGANIGAYTMYVAALGRFVVARDVPSPSLDRASRARGSVGSVRLGLVISYPHHTNRLYDIIHRSTNKNDDSVISNVQTSKFIRSLIPVSIHQQSSSVEDNEQFDEVKRDAWDSGEEQYFKWASLNRRPMESLVGRKRFAELIIPEPKPSRIVTGIWRSGLVG</sequence>
<protein>
    <submittedName>
        <fullName evidence="2">Uncharacterized protein</fullName>
    </submittedName>
</protein>
<gene>
    <name evidence="2" type="ORF">BJG266_LOCUS26328</name>
    <name evidence="1" type="ORF">QVE165_LOCUS12003</name>
</gene>
<dbReference type="Proteomes" id="UP000663877">
    <property type="component" value="Unassembled WGS sequence"/>
</dbReference>
<evidence type="ECO:0000313" key="4">
    <source>
        <dbReference type="Proteomes" id="UP000663877"/>
    </source>
</evidence>